<dbReference type="EMBL" id="JAJVCN010000005">
    <property type="protein sequence ID" value="MCE7011768.1"/>
    <property type="molecule type" value="Genomic_DNA"/>
</dbReference>
<reference evidence="1 2" key="1">
    <citation type="submission" date="2021-12" db="EMBL/GenBank/DDBJ databases">
        <title>Genome sequence of Kibdelosporangium philippinense ATCC 49844.</title>
        <authorList>
            <person name="Fedorov E.A."/>
            <person name="Omeragic M."/>
            <person name="Shalygina K.F."/>
            <person name="Maclea K.S."/>
        </authorList>
    </citation>
    <scope>NUCLEOTIDE SEQUENCE [LARGE SCALE GENOMIC DNA]</scope>
    <source>
        <strain evidence="1 2">ATCC 49844</strain>
    </source>
</reference>
<evidence type="ECO:0008006" key="3">
    <source>
        <dbReference type="Google" id="ProtNLM"/>
    </source>
</evidence>
<protein>
    <recommendedName>
        <fullName evidence="3">DNA primase/polymerase bifunctional N-terminal domain-containing protein</fullName>
    </recommendedName>
</protein>
<sequence length="166" mass="18175">MTVRLTNPPSTPAAPQWLRDLVAARTHYEELLGWPVTVDIEPRRLAVAVGQVLDAVTMPTALGHSVLAELKITMLTGPVVADPSDTWWTFLTAPATASRPDIPADLHARKVYLTPRGAQVIIPSRIDGDSSRWIAPPRPRHPLPPWSVVIGATRRVADHLAATDRR</sequence>
<dbReference type="Proteomes" id="UP001521150">
    <property type="component" value="Unassembled WGS sequence"/>
</dbReference>
<dbReference type="RefSeq" id="WP_233734526.1">
    <property type="nucleotide sequence ID" value="NZ_JAJVCN010000005.1"/>
</dbReference>
<gene>
    <name evidence="1" type="ORF">LWC34_54490</name>
</gene>
<evidence type="ECO:0000313" key="2">
    <source>
        <dbReference type="Proteomes" id="UP001521150"/>
    </source>
</evidence>
<name>A0ABS8ZVP2_9PSEU</name>
<keyword evidence="2" id="KW-1185">Reference proteome</keyword>
<evidence type="ECO:0000313" key="1">
    <source>
        <dbReference type="EMBL" id="MCE7011768.1"/>
    </source>
</evidence>
<proteinExistence type="predicted"/>
<accession>A0ABS8ZVP2</accession>
<organism evidence="1 2">
    <name type="scientific">Kibdelosporangium philippinense</name>
    <dbReference type="NCBI Taxonomy" id="211113"/>
    <lineage>
        <taxon>Bacteria</taxon>
        <taxon>Bacillati</taxon>
        <taxon>Actinomycetota</taxon>
        <taxon>Actinomycetes</taxon>
        <taxon>Pseudonocardiales</taxon>
        <taxon>Pseudonocardiaceae</taxon>
        <taxon>Kibdelosporangium</taxon>
    </lineage>
</organism>
<comment type="caution">
    <text evidence="1">The sequence shown here is derived from an EMBL/GenBank/DDBJ whole genome shotgun (WGS) entry which is preliminary data.</text>
</comment>